<proteinExistence type="predicted"/>
<evidence type="ECO:0000256" key="3">
    <source>
        <dbReference type="SAM" id="Phobius"/>
    </source>
</evidence>
<evidence type="ECO:0000256" key="1">
    <source>
        <dbReference type="ARBA" id="ARBA00022734"/>
    </source>
</evidence>
<keyword evidence="1" id="KW-0430">Lectin</keyword>
<feature type="transmembrane region" description="Helical" evidence="3">
    <location>
        <begin position="20"/>
        <end position="43"/>
    </location>
</feature>
<dbReference type="InterPro" id="IPR016186">
    <property type="entry name" value="C-type_lectin-like/link_sf"/>
</dbReference>
<dbReference type="PROSITE" id="PS50041">
    <property type="entry name" value="C_TYPE_LECTIN_2"/>
    <property type="match status" value="1"/>
</dbReference>
<protein>
    <submittedName>
        <fullName evidence="6">C-type lectin domain family 6 member A isoform X1</fullName>
    </submittedName>
</protein>
<dbReference type="InterPro" id="IPR001304">
    <property type="entry name" value="C-type_lectin-like"/>
</dbReference>
<reference evidence="6" key="1">
    <citation type="submission" date="2025-08" db="UniProtKB">
        <authorList>
            <consortium name="RefSeq"/>
        </authorList>
    </citation>
    <scope>IDENTIFICATION</scope>
    <source>
        <tissue evidence="6">Liver</tissue>
    </source>
</reference>
<dbReference type="CDD" id="cd03590">
    <property type="entry name" value="CLECT_DC-SIGN_like"/>
    <property type="match status" value="1"/>
</dbReference>
<dbReference type="Gene3D" id="3.10.100.10">
    <property type="entry name" value="Mannose-Binding Protein A, subunit A"/>
    <property type="match status" value="1"/>
</dbReference>
<name>A0ABM2WVJ8_MESAU</name>
<keyword evidence="3" id="KW-0472">Membrane</keyword>
<dbReference type="Pfam" id="PF00059">
    <property type="entry name" value="Lectin_C"/>
    <property type="match status" value="1"/>
</dbReference>
<evidence type="ECO:0000313" key="6">
    <source>
        <dbReference type="RefSeq" id="XP_040594737.1"/>
    </source>
</evidence>
<dbReference type="GeneID" id="101838982"/>
<dbReference type="InterPro" id="IPR018378">
    <property type="entry name" value="C-type_lectin_CS"/>
</dbReference>
<organism evidence="5 6">
    <name type="scientific">Mesocricetus auratus</name>
    <name type="common">Golden hamster</name>
    <dbReference type="NCBI Taxonomy" id="10036"/>
    <lineage>
        <taxon>Eukaryota</taxon>
        <taxon>Metazoa</taxon>
        <taxon>Chordata</taxon>
        <taxon>Craniata</taxon>
        <taxon>Vertebrata</taxon>
        <taxon>Euteleostomi</taxon>
        <taxon>Mammalia</taxon>
        <taxon>Eutheria</taxon>
        <taxon>Euarchontoglires</taxon>
        <taxon>Glires</taxon>
        <taxon>Rodentia</taxon>
        <taxon>Myomorpha</taxon>
        <taxon>Muroidea</taxon>
        <taxon>Cricetidae</taxon>
        <taxon>Cricetinae</taxon>
        <taxon>Mesocricetus</taxon>
    </lineage>
</organism>
<evidence type="ECO:0000256" key="2">
    <source>
        <dbReference type="ARBA" id="ARBA00023157"/>
    </source>
</evidence>
<dbReference type="InterPro" id="IPR050111">
    <property type="entry name" value="C-type_lectin/snaclec_domain"/>
</dbReference>
<dbReference type="InterPro" id="IPR016187">
    <property type="entry name" value="CTDL_fold"/>
</dbReference>
<keyword evidence="3" id="KW-1133">Transmembrane helix</keyword>
<keyword evidence="2" id="KW-1015">Disulfide bond</keyword>
<sequence>MVQERHCQGGGKGVCWSLRFWSVTVISVLLLSACFITGCVVTYQFAMDKPDTRLSELHAHHSNPTCLSEGTRVSEKMWGCCPSNWKSFGSSCYLIPTKENIWSISEQKCFEMGAHLVVINTEAEQNFITQQLNKSVVYFLGLSDPQGNGKWQWIDNTPFSKSVSSVPLNLKLDLSSNRCAPVEELLPSCVSCRFWHPNEPNLPEERCASIVYWHPMKWGWNDVFCDSKYNSICEMRKTYL</sequence>
<feature type="domain" description="C-type lectin" evidence="4">
    <location>
        <begin position="88"/>
        <end position="234"/>
    </location>
</feature>
<accession>A0ABM2WVJ8</accession>
<keyword evidence="5" id="KW-1185">Reference proteome</keyword>
<dbReference type="Proteomes" id="UP000886700">
    <property type="component" value="Unplaced"/>
</dbReference>
<evidence type="ECO:0000313" key="5">
    <source>
        <dbReference type="Proteomes" id="UP000886700"/>
    </source>
</evidence>
<gene>
    <name evidence="6" type="primary">LOC101838982</name>
</gene>
<dbReference type="PANTHER" id="PTHR22803">
    <property type="entry name" value="MANNOSE, PHOSPHOLIPASE, LECTIN RECEPTOR RELATED"/>
    <property type="match status" value="1"/>
</dbReference>
<dbReference type="InterPro" id="IPR033989">
    <property type="entry name" value="CD209-like_CTLD"/>
</dbReference>
<dbReference type="RefSeq" id="XP_040594737.1">
    <property type="nucleotide sequence ID" value="XM_040738803.1"/>
</dbReference>
<dbReference type="SUPFAM" id="SSF56436">
    <property type="entry name" value="C-type lectin-like"/>
    <property type="match status" value="1"/>
</dbReference>
<dbReference type="PROSITE" id="PS00615">
    <property type="entry name" value="C_TYPE_LECTIN_1"/>
    <property type="match status" value="1"/>
</dbReference>
<evidence type="ECO:0000259" key="4">
    <source>
        <dbReference type="PROSITE" id="PS50041"/>
    </source>
</evidence>
<dbReference type="SMART" id="SM00034">
    <property type="entry name" value="CLECT"/>
    <property type="match status" value="1"/>
</dbReference>
<dbReference type="PROSITE" id="PS51257">
    <property type="entry name" value="PROKAR_LIPOPROTEIN"/>
    <property type="match status" value="1"/>
</dbReference>
<keyword evidence="3" id="KW-0812">Transmembrane</keyword>